<evidence type="ECO:0000256" key="1">
    <source>
        <dbReference type="SAM" id="MobiDB-lite"/>
    </source>
</evidence>
<dbReference type="EMBL" id="BNAT01000006">
    <property type="protein sequence ID" value="GHH86282.1"/>
    <property type="molecule type" value="Genomic_DNA"/>
</dbReference>
<feature type="transmembrane region" description="Helical" evidence="2">
    <location>
        <begin position="46"/>
        <end position="73"/>
    </location>
</feature>
<evidence type="ECO:0000256" key="2">
    <source>
        <dbReference type="SAM" id="Phobius"/>
    </source>
</evidence>
<feature type="transmembrane region" description="Helical" evidence="2">
    <location>
        <begin position="335"/>
        <end position="356"/>
    </location>
</feature>
<evidence type="ECO:0000313" key="4">
    <source>
        <dbReference type="Proteomes" id="UP000603227"/>
    </source>
</evidence>
<feature type="compositionally biased region" description="Basic and acidic residues" evidence="1">
    <location>
        <begin position="514"/>
        <end position="524"/>
    </location>
</feature>
<feature type="transmembrane region" description="Helical" evidence="2">
    <location>
        <begin position="149"/>
        <end position="169"/>
    </location>
</feature>
<feature type="transmembrane region" description="Helical" evidence="2">
    <location>
        <begin position="175"/>
        <end position="198"/>
    </location>
</feature>
<reference evidence="3" key="1">
    <citation type="journal article" date="2014" name="Int. J. Syst. Evol. Microbiol.">
        <title>Complete genome sequence of Corynebacterium casei LMG S-19264T (=DSM 44701T), isolated from a smear-ripened cheese.</title>
        <authorList>
            <consortium name="US DOE Joint Genome Institute (JGI-PGF)"/>
            <person name="Walter F."/>
            <person name="Albersmeier A."/>
            <person name="Kalinowski J."/>
            <person name="Ruckert C."/>
        </authorList>
    </citation>
    <scope>NUCLEOTIDE SEQUENCE</scope>
    <source>
        <strain evidence="3">CGMCC 4.7403</strain>
    </source>
</reference>
<dbReference type="AlphaFoldDB" id="A0A919GKQ6"/>
<dbReference type="Pfam" id="PF19877">
    <property type="entry name" value="DUF6350"/>
    <property type="match status" value="1"/>
</dbReference>
<evidence type="ECO:0000313" key="3">
    <source>
        <dbReference type="EMBL" id="GHH86282.1"/>
    </source>
</evidence>
<feature type="transmembrane region" description="Helical" evidence="2">
    <location>
        <begin position="376"/>
        <end position="402"/>
    </location>
</feature>
<feature type="region of interest" description="Disordered" evidence="1">
    <location>
        <begin position="440"/>
        <end position="464"/>
    </location>
</feature>
<dbReference type="Proteomes" id="UP000603227">
    <property type="component" value="Unassembled WGS sequence"/>
</dbReference>
<feature type="transmembrane region" description="Helical" evidence="2">
    <location>
        <begin position="112"/>
        <end position="129"/>
    </location>
</feature>
<name>A0A919GKQ6_9ACTN</name>
<feature type="region of interest" description="Disordered" evidence="1">
    <location>
        <begin position="1"/>
        <end position="40"/>
    </location>
</feature>
<keyword evidence="2" id="KW-0812">Transmembrane</keyword>
<keyword evidence="4" id="KW-1185">Reference proteome</keyword>
<feature type="compositionally biased region" description="Basic residues" evidence="1">
    <location>
        <begin position="525"/>
        <end position="534"/>
    </location>
</feature>
<reference evidence="3" key="2">
    <citation type="submission" date="2020-09" db="EMBL/GenBank/DDBJ databases">
        <authorList>
            <person name="Sun Q."/>
            <person name="Zhou Y."/>
        </authorList>
    </citation>
    <scope>NUCLEOTIDE SEQUENCE</scope>
    <source>
        <strain evidence="3">CGMCC 4.7403</strain>
    </source>
</reference>
<accession>A0A919GKQ6</accession>
<organism evidence="3 4">
    <name type="scientific">Streptomyces capitiformicae</name>
    <dbReference type="NCBI Taxonomy" id="2014920"/>
    <lineage>
        <taxon>Bacteria</taxon>
        <taxon>Bacillati</taxon>
        <taxon>Actinomycetota</taxon>
        <taxon>Actinomycetes</taxon>
        <taxon>Kitasatosporales</taxon>
        <taxon>Streptomycetaceae</taxon>
        <taxon>Streptomyces</taxon>
    </lineage>
</organism>
<feature type="region of interest" description="Disordered" evidence="1">
    <location>
        <begin position="493"/>
        <end position="604"/>
    </location>
</feature>
<proteinExistence type="predicted"/>
<feature type="compositionally biased region" description="Basic and acidic residues" evidence="1">
    <location>
        <begin position="1"/>
        <end position="11"/>
    </location>
</feature>
<feature type="transmembrane region" description="Helical" evidence="2">
    <location>
        <begin position="229"/>
        <end position="251"/>
    </location>
</feature>
<protein>
    <recommendedName>
        <fullName evidence="5">Integral membrane protein</fullName>
    </recommendedName>
</protein>
<feature type="transmembrane region" description="Helical" evidence="2">
    <location>
        <begin position="297"/>
        <end position="315"/>
    </location>
</feature>
<sequence length="604" mass="61783">MTHVNDRKDPNNPKGALGRNGPNDPIAAPDHPADHGWPAPRRQSKLVAGVLGGMLAAGLGLGAFAALVTLLWISSPYPDSGPEGALHVAAALWLLSHGVELIRADTLSGDPAPVGLVPLLLLALPTVLLHRSARDHANAGLGTTARMTWVGLVIGYTVVGGAVTLYASGGALRPSWLWAIVCVPLLAALAAGTGMWMARGRPQLRLPASLGGAPETEWRLRLMAAAGRAAGAGVLVLVGGGALLVAVSLVWHGDVARGSFPQLTEGWSGRFAVLLLCVTLVPNAAVWGAAYALGPGFVLGAGHVVGPLVAAAPAATLLPPLPLLAAVPGGVPTPVTWAVGAVPLAAGVTVGCFTAARAAVKPGAPWSVRRTTAATLLAAAVCALAFAFLTLLAAGPLGLAALAHFGPLWWQTGGAAGAWVGAVGLPVSLAARWWHVRQRKGSTTRTATAPQKPRGERKATEGGVFRRGWKATEGGVFRRGWKATEGGVFRRGRKASEGGVLRRRRNATEAEADSAERTDRADKGRRFRGFRRKPGVASAVTRHDKREATALSSGIHQGEPGAAGLTQSEPTSGTRPGPGTGAGPDVGSALDPEEATGEAREQAS</sequence>
<gene>
    <name evidence="3" type="ORF">GCM10017771_22740</name>
</gene>
<dbReference type="InterPro" id="IPR045931">
    <property type="entry name" value="DUF6350"/>
</dbReference>
<feature type="transmembrane region" description="Helical" evidence="2">
    <location>
        <begin position="408"/>
        <end position="431"/>
    </location>
</feature>
<feature type="transmembrane region" description="Helical" evidence="2">
    <location>
        <begin position="271"/>
        <end position="290"/>
    </location>
</feature>
<keyword evidence="2" id="KW-1133">Transmembrane helix</keyword>
<comment type="caution">
    <text evidence="3">The sequence shown here is derived from an EMBL/GenBank/DDBJ whole genome shotgun (WGS) entry which is preliminary data.</text>
</comment>
<keyword evidence="2" id="KW-0472">Membrane</keyword>
<dbReference type="RefSeq" id="WP_308437848.1">
    <property type="nucleotide sequence ID" value="NZ_BNAT01000006.1"/>
</dbReference>
<evidence type="ECO:0008006" key="5">
    <source>
        <dbReference type="Google" id="ProtNLM"/>
    </source>
</evidence>